<dbReference type="EMBL" id="CP001351">
    <property type="protein sequence ID" value="ACL62963.1"/>
    <property type="molecule type" value="Genomic_DNA"/>
</dbReference>
<feature type="region of interest" description="Disordered" evidence="1">
    <location>
        <begin position="86"/>
        <end position="186"/>
    </location>
</feature>
<feature type="compositionally biased region" description="Basic residues" evidence="1">
    <location>
        <begin position="101"/>
        <end position="120"/>
    </location>
</feature>
<keyword evidence="3" id="KW-1185">Reference proteome</keyword>
<sequence>MTRKRVQRPFTVEVKGRSRLQPAGQEISKPSTSSPPPSVLWAGTDLGRELARAGEKFSNLVSARPAEKQKVEARRVLPSLLVAEPITVEPDPEPTLEPRLPRVRRVTSAKKVTKTTRSKRNAASPANSQPPIRVEPAPQPTPATPARSAAPPIPLRVTRSRRSRAEAVQPLKPGQRWKRRLSRFCR</sequence>
<organism evidence="2 3">
    <name type="scientific">Methylobacterium nodulans (strain LMG 21967 / CNCM I-2342 / ORS 2060)</name>
    <dbReference type="NCBI Taxonomy" id="460265"/>
    <lineage>
        <taxon>Bacteria</taxon>
        <taxon>Pseudomonadati</taxon>
        <taxon>Pseudomonadota</taxon>
        <taxon>Alphaproteobacteria</taxon>
        <taxon>Hyphomicrobiales</taxon>
        <taxon>Methylobacteriaceae</taxon>
        <taxon>Methylobacterium</taxon>
    </lineage>
</organism>
<dbReference type="Proteomes" id="UP000008207">
    <property type="component" value="Plasmid pMNOD02"/>
</dbReference>
<accession>B8IWS2</accession>
<geneLocation type="plasmid" evidence="2 3">
    <name>pMNOD02</name>
</geneLocation>
<dbReference type="KEGG" id="mno:Mnod_7960"/>
<evidence type="ECO:0000313" key="3">
    <source>
        <dbReference type="Proteomes" id="UP000008207"/>
    </source>
</evidence>
<keyword evidence="2" id="KW-0614">Plasmid</keyword>
<gene>
    <name evidence="2" type="ordered locus">Mnod_7960</name>
</gene>
<feature type="compositionally biased region" description="Basic residues" evidence="1">
    <location>
        <begin position="175"/>
        <end position="186"/>
    </location>
</feature>
<name>B8IWS2_METNO</name>
<evidence type="ECO:0000313" key="2">
    <source>
        <dbReference type="EMBL" id="ACL62963.1"/>
    </source>
</evidence>
<feature type="region of interest" description="Disordered" evidence="1">
    <location>
        <begin position="1"/>
        <end position="39"/>
    </location>
</feature>
<protein>
    <submittedName>
        <fullName evidence="2">Uncharacterized protein</fullName>
    </submittedName>
</protein>
<proteinExistence type="predicted"/>
<reference evidence="3" key="1">
    <citation type="submission" date="2009-01" db="EMBL/GenBank/DDBJ databases">
        <title>Complete sequence of plasmid 2 of Methylobacterium nodulans ORS 2060.</title>
        <authorList>
            <consortium name="US DOE Joint Genome Institute"/>
            <person name="Lucas S."/>
            <person name="Copeland A."/>
            <person name="Lapidus A."/>
            <person name="Glavina del Rio T."/>
            <person name="Dalin E."/>
            <person name="Tice H."/>
            <person name="Bruce D."/>
            <person name="Goodwin L."/>
            <person name="Pitluck S."/>
            <person name="Sims D."/>
            <person name="Brettin T."/>
            <person name="Detter J.C."/>
            <person name="Han C."/>
            <person name="Larimer F."/>
            <person name="Land M."/>
            <person name="Hauser L."/>
            <person name="Kyrpides N."/>
            <person name="Ivanova N."/>
            <person name="Marx C.J."/>
            <person name="Richardson P."/>
        </authorList>
    </citation>
    <scope>NUCLEOTIDE SEQUENCE [LARGE SCALE GENOMIC DNA]</scope>
    <source>
        <strain evidence="3">LMG 21967 / CNCM I-2342 / ORS 2060</strain>
        <plasmid evidence="3">Plasmid pMNOD02</plasmid>
    </source>
</reference>
<evidence type="ECO:0000256" key="1">
    <source>
        <dbReference type="SAM" id="MobiDB-lite"/>
    </source>
</evidence>
<dbReference type="HOGENOM" id="CLU_1452850_0_0_5"/>
<dbReference type="AlphaFoldDB" id="B8IWS2"/>